<name>A0ACB8TF63_9AGAM</name>
<comment type="caution">
    <text evidence="1">The sequence shown here is derived from an EMBL/GenBank/DDBJ whole genome shotgun (WGS) entry which is preliminary data.</text>
</comment>
<evidence type="ECO:0000313" key="2">
    <source>
        <dbReference type="Proteomes" id="UP000814140"/>
    </source>
</evidence>
<sequence>MYVPIRRDSASQDLILSSRRNAGHTPLRRSATMPYPTPNSLSPMHRLKRRAGGPPASPFPQPSFRLPPMEDEMDVDGDTTIAGPRASLTRPDFDGVGPEVGIDHQSTPLTLQTDPHLQDGNLETGDGNAQVLQDAAQAATQLEHKLASFRSKYAASWQILVTEAGKAGVSEDSLREKLEISEGRATSFQSECTTASEELNSARKRIKELMDQHNQDTRTWASTEQSNHEEIQRLKLELELKREQISQLEAEPDYALY</sequence>
<dbReference type="Proteomes" id="UP000814140">
    <property type="component" value="Unassembled WGS sequence"/>
</dbReference>
<gene>
    <name evidence="1" type="ORF">BV25DRAFT_1820251</name>
</gene>
<dbReference type="EMBL" id="MU277191">
    <property type="protein sequence ID" value="KAI0067082.1"/>
    <property type="molecule type" value="Genomic_DNA"/>
</dbReference>
<accession>A0ACB8TF63</accession>
<proteinExistence type="predicted"/>
<protein>
    <submittedName>
        <fullName evidence="1">Uncharacterized protein</fullName>
    </submittedName>
</protein>
<evidence type="ECO:0000313" key="1">
    <source>
        <dbReference type="EMBL" id="KAI0067082.1"/>
    </source>
</evidence>
<organism evidence="1 2">
    <name type="scientific">Artomyces pyxidatus</name>
    <dbReference type="NCBI Taxonomy" id="48021"/>
    <lineage>
        <taxon>Eukaryota</taxon>
        <taxon>Fungi</taxon>
        <taxon>Dikarya</taxon>
        <taxon>Basidiomycota</taxon>
        <taxon>Agaricomycotina</taxon>
        <taxon>Agaricomycetes</taxon>
        <taxon>Russulales</taxon>
        <taxon>Auriscalpiaceae</taxon>
        <taxon>Artomyces</taxon>
    </lineage>
</organism>
<keyword evidence="2" id="KW-1185">Reference proteome</keyword>
<reference evidence="1" key="2">
    <citation type="journal article" date="2022" name="New Phytol.">
        <title>Evolutionary transition to the ectomycorrhizal habit in the genomes of a hyperdiverse lineage of mushroom-forming fungi.</title>
        <authorList>
            <person name="Looney B."/>
            <person name="Miyauchi S."/>
            <person name="Morin E."/>
            <person name="Drula E."/>
            <person name="Courty P.E."/>
            <person name="Kohler A."/>
            <person name="Kuo A."/>
            <person name="LaButti K."/>
            <person name="Pangilinan J."/>
            <person name="Lipzen A."/>
            <person name="Riley R."/>
            <person name="Andreopoulos W."/>
            <person name="He G."/>
            <person name="Johnson J."/>
            <person name="Nolan M."/>
            <person name="Tritt A."/>
            <person name="Barry K.W."/>
            <person name="Grigoriev I.V."/>
            <person name="Nagy L.G."/>
            <person name="Hibbett D."/>
            <person name="Henrissat B."/>
            <person name="Matheny P.B."/>
            <person name="Labbe J."/>
            <person name="Martin F.M."/>
        </authorList>
    </citation>
    <scope>NUCLEOTIDE SEQUENCE</scope>
    <source>
        <strain evidence="1">HHB10654</strain>
    </source>
</reference>
<reference evidence="1" key="1">
    <citation type="submission" date="2021-03" db="EMBL/GenBank/DDBJ databases">
        <authorList>
            <consortium name="DOE Joint Genome Institute"/>
            <person name="Ahrendt S."/>
            <person name="Looney B.P."/>
            <person name="Miyauchi S."/>
            <person name="Morin E."/>
            <person name="Drula E."/>
            <person name="Courty P.E."/>
            <person name="Chicoki N."/>
            <person name="Fauchery L."/>
            <person name="Kohler A."/>
            <person name="Kuo A."/>
            <person name="Labutti K."/>
            <person name="Pangilinan J."/>
            <person name="Lipzen A."/>
            <person name="Riley R."/>
            <person name="Andreopoulos W."/>
            <person name="He G."/>
            <person name="Johnson J."/>
            <person name="Barry K.W."/>
            <person name="Grigoriev I.V."/>
            <person name="Nagy L."/>
            <person name="Hibbett D."/>
            <person name="Henrissat B."/>
            <person name="Matheny P.B."/>
            <person name="Labbe J."/>
            <person name="Martin F."/>
        </authorList>
    </citation>
    <scope>NUCLEOTIDE SEQUENCE</scope>
    <source>
        <strain evidence="1">HHB10654</strain>
    </source>
</reference>